<organism evidence="1 2">
    <name type="scientific">Oncorhynchus tshawytscha</name>
    <name type="common">Chinook salmon</name>
    <name type="synonym">Salmo tshawytscha</name>
    <dbReference type="NCBI Taxonomy" id="74940"/>
    <lineage>
        <taxon>Eukaryota</taxon>
        <taxon>Metazoa</taxon>
        <taxon>Chordata</taxon>
        <taxon>Craniata</taxon>
        <taxon>Vertebrata</taxon>
        <taxon>Euteleostomi</taxon>
        <taxon>Actinopterygii</taxon>
        <taxon>Neopterygii</taxon>
        <taxon>Teleostei</taxon>
        <taxon>Protacanthopterygii</taxon>
        <taxon>Salmoniformes</taxon>
        <taxon>Salmonidae</taxon>
        <taxon>Salmoninae</taxon>
        <taxon>Oncorhynchus</taxon>
    </lineage>
</organism>
<dbReference type="InterPro" id="IPR009057">
    <property type="entry name" value="Homeodomain-like_sf"/>
</dbReference>
<dbReference type="Gene3D" id="3.30.420.10">
    <property type="entry name" value="Ribonuclease H-like superfamily/Ribonuclease H"/>
    <property type="match status" value="1"/>
</dbReference>
<name>A0AAZ3SWC4_ONCTS</name>
<reference evidence="1" key="2">
    <citation type="submission" date="2025-08" db="UniProtKB">
        <authorList>
            <consortium name="Ensembl"/>
        </authorList>
    </citation>
    <scope>IDENTIFICATION</scope>
</reference>
<reference evidence="2" key="1">
    <citation type="journal article" date="2018" name="PLoS ONE">
        <title>Chinook salmon (Oncorhynchus tshawytscha) genome and transcriptome.</title>
        <authorList>
            <person name="Christensen K.A."/>
            <person name="Leong J.S."/>
            <person name="Sakhrani D."/>
            <person name="Biagi C.A."/>
            <person name="Minkley D.R."/>
            <person name="Withler R.E."/>
            <person name="Rondeau E.B."/>
            <person name="Koop B.F."/>
            <person name="Devlin R.H."/>
        </authorList>
    </citation>
    <scope>NUCLEOTIDE SEQUENCE [LARGE SCALE GENOMIC DNA]</scope>
</reference>
<evidence type="ECO:0000313" key="1">
    <source>
        <dbReference type="Ensembl" id="ENSOTSP00005157426.1"/>
    </source>
</evidence>
<keyword evidence="2" id="KW-1185">Reference proteome</keyword>
<dbReference type="GO" id="GO:0003676">
    <property type="term" value="F:nucleic acid binding"/>
    <property type="evidence" value="ECO:0007669"/>
    <property type="project" value="InterPro"/>
</dbReference>
<dbReference type="Proteomes" id="UP000694402">
    <property type="component" value="Unassembled WGS sequence"/>
</dbReference>
<evidence type="ECO:0000313" key="2">
    <source>
        <dbReference type="Proteomes" id="UP000694402"/>
    </source>
</evidence>
<reference evidence="1" key="3">
    <citation type="submission" date="2025-09" db="UniProtKB">
        <authorList>
            <consortium name="Ensembl"/>
        </authorList>
    </citation>
    <scope>IDENTIFICATION</scope>
</reference>
<dbReference type="AlphaFoldDB" id="A0AAZ3SWC4"/>
<sequence length="198" mass="22728">MSQMSQVLRKGAICMLIAGMSTRAVARDLNVHFSTISCHFREFGSTSHRPHNRRPCVTMPAQDLHIRLLHLQDYLRPATWTAGETGGSHNQKNSAQTVRNRLREAHLRTRGPRQGLDLTAVRRRNLLQWTNYESQFQQYLADGRQRVWLRVGERFADVNILNRVLHGGGGVIVWAGISYGQGTQLHFNRWQFECTEIP</sequence>
<dbReference type="GeneTree" id="ENSGT01120000272990"/>
<protein>
    <submittedName>
        <fullName evidence="1">Uncharacterized protein</fullName>
    </submittedName>
</protein>
<dbReference type="Ensembl" id="ENSOTST00005124294.1">
    <property type="protein sequence ID" value="ENSOTSP00005157426.1"/>
    <property type="gene ID" value="ENSOTSG00005057588.1"/>
</dbReference>
<proteinExistence type="predicted"/>
<accession>A0AAZ3SWC4</accession>
<dbReference type="InterPro" id="IPR036397">
    <property type="entry name" value="RNaseH_sf"/>
</dbReference>
<dbReference type="SUPFAM" id="SSF46689">
    <property type="entry name" value="Homeodomain-like"/>
    <property type="match status" value="1"/>
</dbReference>